<reference evidence="1 2" key="1">
    <citation type="journal article" date="2016" name="Sci. Rep.">
        <title>The genome sequence of the outbreeding globe artichoke constructed de novo incorporating a phase-aware low-pass sequencing strategy of F1 progeny.</title>
        <authorList>
            <person name="Scaglione D."/>
            <person name="Reyes-Chin-Wo S."/>
            <person name="Acquadro A."/>
            <person name="Froenicke L."/>
            <person name="Portis E."/>
            <person name="Beitel C."/>
            <person name="Tirone M."/>
            <person name="Mauro R."/>
            <person name="Lo Monaco A."/>
            <person name="Mauromicale G."/>
            <person name="Faccioli P."/>
            <person name="Cattivelli L."/>
            <person name="Rieseberg L."/>
            <person name="Michelmore R."/>
            <person name="Lanteri S."/>
        </authorList>
    </citation>
    <scope>NUCLEOTIDE SEQUENCE [LARGE SCALE GENOMIC DNA]</scope>
    <source>
        <strain evidence="1">2C</strain>
    </source>
</reference>
<keyword evidence="2" id="KW-1185">Reference proteome</keyword>
<evidence type="ECO:0008006" key="3">
    <source>
        <dbReference type="Google" id="ProtNLM"/>
    </source>
</evidence>
<dbReference type="AlphaFoldDB" id="A0A103Y0Y0"/>
<evidence type="ECO:0000313" key="1">
    <source>
        <dbReference type="EMBL" id="KVI00506.1"/>
    </source>
</evidence>
<sequence length="338" mass="38697">MDLDQENVREDRLSSLPDELIRSDSKSAVQTCWLSSRWKLLWTSVPCLDFASDHSSSLPNVLSNRNHQIDMASLRAACPSFVPKIVEYAFAHNVQELNVLIDPNKHHEFPPCLFSSQSLKHFTLTTSFLALCLIPKTPWDFPALTTLHLQEVTFCSDNTDKSNVREDRLRSFPDELIRSDSKSAVQTCWLSSRWKLLWTSMPCLDFASDRFSSLPNVLSNRNHQIDVASLRAACPSFVRKIVDYAFAHNVQELNVLIDPNKHHELPPCLFSSQSLKHFTLTTFFLALCLVTKTPWDFPALTTLHLQEVTFCSDNTDKAAEDYARNEDVYTPRDSYYFS</sequence>
<organism evidence="1 2">
    <name type="scientific">Cynara cardunculus var. scolymus</name>
    <name type="common">Globe artichoke</name>
    <name type="synonym">Cynara scolymus</name>
    <dbReference type="NCBI Taxonomy" id="59895"/>
    <lineage>
        <taxon>Eukaryota</taxon>
        <taxon>Viridiplantae</taxon>
        <taxon>Streptophyta</taxon>
        <taxon>Embryophyta</taxon>
        <taxon>Tracheophyta</taxon>
        <taxon>Spermatophyta</taxon>
        <taxon>Magnoliopsida</taxon>
        <taxon>eudicotyledons</taxon>
        <taxon>Gunneridae</taxon>
        <taxon>Pentapetalae</taxon>
        <taxon>asterids</taxon>
        <taxon>campanulids</taxon>
        <taxon>Asterales</taxon>
        <taxon>Asteraceae</taxon>
        <taxon>Carduoideae</taxon>
        <taxon>Cardueae</taxon>
        <taxon>Carduinae</taxon>
        <taxon>Cynara</taxon>
    </lineage>
</organism>
<evidence type="ECO:0000313" key="2">
    <source>
        <dbReference type="Proteomes" id="UP000243975"/>
    </source>
</evidence>
<dbReference type="STRING" id="59895.A0A103Y0Y0"/>
<name>A0A103Y0Y0_CYNCS</name>
<gene>
    <name evidence="1" type="ORF">Ccrd_021244</name>
</gene>
<dbReference type="Gramene" id="KVI00506">
    <property type="protein sequence ID" value="KVI00506"/>
    <property type="gene ID" value="Ccrd_021244"/>
</dbReference>
<dbReference type="Proteomes" id="UP000243975">
    <property type="component" value="Unassembled WGS sequence"/>
</dbReference>
<dbReference type="PANTHER" id="PTHR32212">
    <property type="entry name" value="CYCLIN-LIKE F-BOX"/>
    <property type="match status" value="1"/>
</dbReference>
<accession>A0A103Y0Y0</accession>
<dbReference type="EMBL" id="LEKV01003383">
    <property type="protein sequence ID" value="KVI00506.1"/>
    <property type="molecule type" value="Genomic_DNA"/>
</dbReference>
<dbReference type="PANTHER" id="PTHR32212:SF461">
    <property type="entry name" value="F-BOX DOMAIN-CONTAINING PROTEIN"/>
    <property type="match status" value="1"/>
</dbReference>
<comment type="caution">
    <text evidence="1">The sequence shown here is derived from an EMBL/GenBank/DDBJ whole genome shotgun (WGS) entry which is preliminary data.</text>
</comment>
<proteinExistence type="predicted"/>
<protein>
    <recommendedName>
        <fullName evidence="3">F-box domain, cyclin-like protein</fullName>
    </recommendedName>
</protein>